<sequence length="147" mass="16854">SQVNYQRKMPVMLESRPPIGPDLTIMPGKTFESFRTFELIYDSTDRERKALALRRMYRTIAPWVTENPILMHVRNSDSNSIRKAVDQCAEVGFEMVILTFWSGFDMEKLDPGYIARIKADVDYAHSKGIELGGYSLLASRSINDEND</sequence>
<proteinExistence type="predicted"/>
<evidence type="ECO:0000313" key="1">
    <source>
        <dbReference type="EMBL" id="GAF97132.1"/>
    </source>
</evidence>
<feature type="non-terminal residue" evidence="1">
    <location>
        <position position="147"/>
    </location>
</feature>
<protein>
    <recommendedName>
        <fullName evidence="2">Alpha-galactosidase</fullName>
    </recommendedName>
</protein>
<evidence type="ECO:0008006" key="2">
    <source>
        <dbReference type="Google" id="ProtNLM"/>
    </source>
</evidence>
<organism evidence="1">
    <name type="scientific">marine sediment metagenome</name>
    <dbReference type="NCBI Taxonomy" id="412755"/>
    <lineage>
        <taxon>unclassified sequences</taxon>
        <taxon>metagenomes</taxon>
        <taxon>ecological metagenomes</taxon>
    </lineage>
</organism>
<gene>
    <name evidence="1" type="ORF">S01H1_23372</name>
</gene>
<name>X0U9V6_9ZZZZ</name>
<reference evidence="1" key="1">
    <citation type="journal article" date="2014" name="Front. Microbiol.">
        <title>High frequency of phylogenetically diverse reductive dehalogenase-homologous genes in deep subseafloor sedimentary metagenomes.</title>
        <authorList>
            <person name="Kawai M."/>
            <person name="Futagami T."/>
            <person name="Toyoda A."/>
            <person name="Takaki Y."/>
            <person name="Nishi S."/>
            <person name="Hori S."/>
            <person name="Arai W."/>
            <person name="Tsubouchi T."/>
            <person name="Morono Y."/>
            <person name="Uchiyama I."/>
            <person name="Ito T."/>
            <person name="Fujiyama A."/>
            <person name="Inagaki F."/>
            <person name="Takami H."/>
        </authorList>
    </citation>
    <scope>NUCLEOTIDE SEQUENCE</scope>
    <source>
        <strain evidence="1">Expedition CK06-06</strain>
    </source>
</reference>
<accession>X0U9V6</accession>
<comment type="caution">
    <text evidence="1">The sequence shown here is derived from an EMBL/GenBank/DDBJ whole genome shotgun (WGS) entry which is preliminary data.</text>
</comment>
<dbReference type="AlphaFoldDB" id="X0U9V6"/>
<feature type="non-terminal residue" evidence="1">
    <location>
        <position position="1"/>
    </location>
</feature>
<dbReference type="EMBL" id="BARS01013473">
    <property type="protein sequence ID" value="GAF97132.1"/>
    <property type="molecule type" value="Genomic_DNA"/>
</dbReference>